<evidence type="ECO:0000256" key="2">
    <source>
        <dbReference type="ARBA" id="ARBA00022490"/>
    </source>
</evidence>
<dbReference type="InterPro" id="IPR011063">
    <property type="entry name" value="TilS/TtcA_N"/>
</dbReference>
<dbReference type="InterPro" id="IPR012796">
    <property type="entry name" value="Lysidine-tRNA-synth_C"/>
</dbReference>
<dbReference type="InterPro" id="IPR014729">
    <property type="entry name" value="Rossmann-like_a/b/a_fold"/>
</dbReference>
<evidence type="ECO:0000256" key="4">
    <source>
        <dbReference type="ARBA" id="ARBA00022694"/>
    </source>
</evidence>
<dbReference type="PANTHER" id="PTHR43033:SF1">
    <property type="entry name" value="TRNA(ILE)-LYSIDINE SYNTHASE-RELATED"/>
    <property type="match status" value="1"/>
</dbReference>
<keyword evidence="5 8" id="KW-0547">Nucleotide-binding</keyword>
<dbReference type="EC" id="6.3.4.19" evidence="8"/>
<reference evidence="10" key="1">
    <citation type="submission" date="2020-10" db="EMBL/GenBank/DDBJ databases">
        <authorList>
            <person name="Gilroy R."/>
        </authorList>
    </citation>
    <scope>NUCLEOTIDE SEQUENCE</scope>
    <source>
        <strain evidence="10">1063</strain>
    </source>
</reference>
<dbReference type="InterPro" id="IPR012094">
    <property type="entry name" value="tRNA_Ile_lys_synt"/>
</dbReference>
<proteinExistence type="inferred from homology"/>
<feature type="binding site" evidence="8">
    <location>
        <begin position="30"/>
        <end position="35"/>
    </location>
    <ligand>
        <name>ATP</name>
        <dbReference type="ChEBI" id="CHEBI:30616"/>
    </ligand>
</feature>
<dbReference type="NCBIfam" id="TIGR02433">
    <property type="entry name" value="lysidine_TilS_C"/>
    <property type="match status" value="1"/>
</dbReference>
<comment type="similarity">
    <text evidence="8">Belongs to the tRNA(Ile)-lysidine synthase family.</text>
</comment>
<keyword evidence="2 8" id="KW-0963">Cytoplasm</keyword>
<dbReference type="PANTHER" id="PTHR43033">
    <property type="entry name" value="TRNA(ILE)-LYSIDINE SYNTHASE-RELATED"/>
    <property type="match status" value="1"/>
</dbReference>
<keyword evidence="3 8" id="KW-0436">Ligase</keyword>
<dbReference type="GO" id="GO:0005737">
    <property type="term" value="C:cytoplasm"/>
    <property type="evidence" value="ECO:0007669"/>
    <property type="project" value="UniProtKB-SubCell"/>
</dbReference>
<comment type="subcellular location">
    <subcellularLocation>
        <location evidence="1 8">Cytoplasm</location>
    </subcellularLocation>
</comment>
<evidence type="ECO:0000313" key="11">
    <source>
        <dbReference type="Proteomes" id="UP000824088"/>
    </source>
</evidence>
<accession>A0A9D1HRL4</accession>
<dbReference type="HAMAP" id="MF_01161">
    <property type="entry name" value="tRNA_Ile_lys_synt"/>
    <property type="match status" value="1"/>
</dbReference>
<comment type="caution">
    <text evidence="10">The sequence shown here is derived from an EMBL/GenBank/DDBJ whole genome shotgun (WGS) entry which is preliminary data.</text>
</comment>
<dbReference type="GO" id="GO:0032267">
    <property type="term" value="F:tRNA(Ile)-lysidine synthase activity"/>
    <property type="evidence" value="ECO:0007669"/>
    <property type="project" value="UniProtKB-EC"/>
</dbReference>
<dbReference type="CDD" id="cd01992">
    <property type="entry name" value="TilS_N"/>
    <property type="match status" value="1"/>
</dbReference>
<dbReference type="SUPFAM" id="SSF52402">
    <property type="entry name" value="Adenine nucleotide alpha hydrolases-like"/>
    <property type="match status" value="1"/>
</dbReference>
<evidence type="ECO:0000313" key="10">
    <source>
        <dbReference type="EMBL" id="HIU21002.1"/>
    </source>
</evidence>
<dbReference type="Proteomes" id="UP000824088">
    <property type="component" value="Unassembled WGS sequence"/>
</dbReference>
<evidence type="ECO:0000256" key="3">
    <source>
        <dbReference type="ARBA" id="ARBA00022598"/>
    </source>
</evidence>
<sequence>MFYTYLMKTVTGEEFRLRVPMGARIALAFSGGRDSVALADMLLAARADFFAVHVEHGIRGENSLKDAAFAEEFCRERGVGCRLFRVGAPARAKEKGLTVEQAARELRYEVFGGLLAGGECDFVALAHHADDQTETVLMRIFRGTGIHGLRGMSEYSGRYFRPLLFVPRSEIDAYVAERGLPYVEDETNSDETYTRNFLRAELKRIKQRFPAVNEAVARLARNAAEADDFIEKSAPYPVVSEDEVRVPLSAFDSPVLAKRAVARACAALGVEQDVEEKHYDAVLALAGAETGKRTELSHGVTAHADRDGVVFTRGGGDDGCGEMPFPRGTFRAMGVKCERIAPSEATPGDGALYADGDKIPADAVLRRRREGDFITKFGGGTKSFGDFLTDRKIPLRKRSKITVCAVGSEILFAAGVEISDKVRLDAATKNAIKITEDKNVR</sequence>
<dbReference type="EMBL" id="DVMN01000034">
    <property type="protein sequence ID" value="HIU21002.1"/>
    <property type="molecule type" value="Genomic_DNA"/>
</dbReference>
<evidence type="ECO:0000256" key="6">
    <source>
        <dbReference type="ARBA" id="ARBA00022840"/>
    </source>
</evidence>
<organism evidence="10 11">
    <name type="scientific">Candidatus Limadaptatus stercorigallinarum</name>
    <dbReference type="NCBI Taxonomy" id="2840845"/>
    <lineage>
        <taxon>Bacteria</taxon>
        <taxon>Bacillati</taxon>
        <taxon>Bacillota</taxon>
        <taxon>Clostridia</taxon>
        <taxon>Eubacteriales</taxon>
        <taxon>Candidatus Limadaptatus</taxon>
    </lineage>
</organism>
<dbReference type="NCBIfam" id="TIGR02432">
    <property type="entry name" value="lysidine_TilS_N"/>
    <property type="match status" value="1"/>
</dbReference>
<dbReference type="Pfam" id="PF01171">
    <property type="entry name" value="ATP_bind_3"/>
    <property type="match status" value="1"/>
</dbReference>
<dbReference type="SMART" id="SM00977">
    <property type="entry name" value="TilS_C"/>
    <property type="match status" value="1"/>
</dbReference>
<dbReference type="Gene3D" id="3.40.50.620">
    <property type="entry name" value="HUPs"/>
    <property type="match status" value="1"/>
</dbReference>
<feature type="domain" description="Lysidine-tRNA(Ile) synthetase C-terminal" evidence="9">
    <location>
        <begin position="363"/>
        <end position="434"/>
    </location>
</feature>
<dbReference type="SUPFAM" id="SSF56037">
    <property type="entry name" value="PheT/TilS domain"/>
    <property type="match status" value="1"/>
</dbReference>
<name>A0A9D1HRL4_9FIRM</name>
<comment type="domain">
    <text evidence="8">The N-terminal region contains the highly conserved SGGXDS motif, predicted to be a P-loop motif involved in ATP binding.</text>
</comment>
<protein>
    <recommendedName>
        <fullName evidence="8">tRNA(Ile)-lysidine synthase</fullName>
        <ecNumber evidence="8">6.3.4.19</ecNumber>
    </recommendedName>
    <alternativeName>
        <fullName evidence="8">tRNA(Ile)-2-lysyl-cytidine synthase</fullName>
    </alternativeName>
    <alternativeName>
        <fullName evidence="8">tRNA(Ile)-lysidine synthetase</fullName>
    </alternativeName>
</protein>
<gene>
    <name evidence="8 10" type="primary">tilS</name>
    <name evidence="10" type="ORF">IAD51_02020</name>
</gene>
<dbReference type="AlphaFoldDB" id="A0A9D1HRL4"/>
<comment type="catalytic activity">
    <reaction evidence="7 8">
        <text>cytidine(34) in tRNA(Ile2) + L-lysine + ATP = lysidine(34) in tRNA(Ile2) + AMP + diphosphate + H(+)</text>
        <dbReference type="Rhea" id="RHEA:43744"/>
        <dbReference type="Rhea" id="RHEA-COMP:10625"/>
        <dbReference type="Rhea" id="RHEA-COMP:10670"/>
        <dbReference type="ChEBI" id="CHEBI:15378"/>
        <dbReference type="ChEBI" id="CHEBI:30616"/>
        <dbReference type="ChEBI" id="CHEBI:32551"/>
        <dbReference type="ChEBI" id="CHEBI:33019"/>
        <dbReference type="ChEBI" id="CHEBI:82748"/>
        <dbReference type="ChEBI" id="CHEBI:83665"/>
        <dbReference type="ChEBI" id="CHEBI:456215"/>
        <dbReference type="EC" id="6.3.4.19"/>
    </reaction>
</comment>
<evidence type="ECO:0000256" key="8">
    <source>
        <dbReference type="HAMAP-Rule" id="MF_01161"/>
    </source>
</evidence>
<dbReference type="GO" id="GO:0005524">
    <property type="term" value="F:ATP binding"/>
    <property type="evidence" value="ECO:0007669"/>
    <property type="project" value="UniProtKB-UniRule"/>
</dbReference>
<keyword evidence="6 8" id="KW-0067">ATP-binding</keyword>
<evidence type="ECO:0000256" key="7">
    <source>
        <dbReference type="ARBA" id="ARBA00048539"/>
    </source>
</evidence>
<evidence type="ECO:0000256" key="1">
    <source>
        <dbReference type="ARBA" id="ARBA00004496"/>
    </source>
</evidence>
<comment type="function">
    <text evidence="8">Ligates lysine onto the cytidine present at position 34 of the AUA codon-specific tRNA(Ile) that contains the anticodon CAU, in an ATP-dependent manner. Cytidine is converted to lysidine, thus changing the amino acid specificity of the tRNA from methionine to isoleucine.</text>
</comment>
<dbReference type="InterPro" id="IPR012795">
    <property type="entry name" value="tRNA_Ile_lys_synt_N"/>
</dbReference>
<dbReference type="GO" id="GO:0006400">
    <property type="term" value="P:tRNA modification"/>
    <property type="evidence" value="ECO:0007669"/>
    <property type="project" value="UniProtKB-UniRule"/>
</dbReference>
<evidence type="ECO:0000259" key="9">
    <source>
        <dbReference type="SMART" id="SM00977"/>
    </source>
</evidence>
<keyword evidence="4 8" id="KW-0819">tRNA processing</keyword>
<evidence type="ECO:0000256" key="5">
    <source>
        <dbReference type="ARBA" id="ARBA00022741"/>
    </source>
</evidence>
<reference evidence="10" key="2">
    <citation type="journal article" date="2021" name="PeerJ">
        <title>Extensive microbial diversity within the chicken gut microbiome revealed by metagenomics and culture.</title>
        <authorList>
            <person name="Gilroy R."/>
            <person name="Ravi A."/>
            <person name="Getino M."/>
            <person name="Pursley I."/>
            <person name="Horton D.L."/>
            <person name="Alikhan N.F."/>
            <person name="Baker D."/>
            <person name="Gharbi K."/>
            <person name="Hall N."/>
            <person name="Watson M."/>
            <person name="Adriaenssens E.M."/>
            <person name="Foster-Nyarko E."/>
            <person name="Jarju S."/>
            <person name="Secka A."/>
            <person name="Antonio M."/>
            <person name="Oren A."/>
            <person name="Chaudhuri R.R."/>
            <person name="La Ragione R."/>
            <person name="Hildebrand F."/>
            <person name="Pallen M.J."/>
        </authorList>
    </citation>
    <scope>NUCLEOTIDE SEQUENCE</scope>
    <source>
        <strain evidence="10">1063</strain>
    </source>
</reference>